<reference evidence="3" key="1">
    <citation type="submission" date="2022-01" db="EMBL/GenBank/DDBJ databases">
        <title>Paenibacillus spongiae sp. nov., isolated from marine sponge.</title>
        <authorList>
            <person name="Li Z."/>
            <person name="Zhang M."/>
        </authorList>
    </citation>
    <scope>NUCLEOTIDE SEQUENCE</scope>
    <source>
        <strain evidence="3">PHS-Z3</strain>
    </source>
</reference>
<dbReference type="Proteomes" id="UP001057877">
    <property type="component" value="Chromosome"/>
</dbReference>
<name>A0ABY5S550_9BACL</name>
<feature type="transmembrane region" description="Helical" evidence="1">
    <location>
        <begin position="20"/>
        <end position="40"/>
    </location>
</feature>
<protein>
    <submittedName>
        <fullName evidence="3">VanZ family protein</fullName>
    </submittedName>
</protein>
<evidence type="ECO:0000256" key="1">
    <source>
        <dbReference type="SAM" id="Phobius"/>
    </source>
</evidence>
<feature type="domain" description="VanZ-like" evidence="2">
    <location>
        <begin position="24"/>
        <end position="135"/>
    </location>
</feature>
<keyword evidence="1" id="KW-0812">Transmembrane</keyword>
<feature type="transmembrane region" description="Helical" evidence="1">
    <location>
        <begin position="60"/>
        <end position="79"/>
    </location>
</feature>
<organism evidence="3 4">
    <name type="scientific">Paenibacillus spongiae</name>
    <dbReference type="NCBI Taxonomy" id="2909671"/>
    <lineage>
        <taxon>Bacteria</taxon>
        <taxon>Bacillati</taxon>
        <taxon>Bacillota</taxon>
        <taxon>Bacilli</taxon>
        <taxon>Bacillales</taxon>
        <taxon>Paenibacillaceae</taxon>
        <taxon>Paenibacillus</taxon>
    </lineage>
</organism>
<evidence type="ECO:0000313" key="3">
    <source>
        <dbReference type="EMBL" id="UVI27873.1"/>
    </source>
</evidence>
<evidence type="ECO:0000259" key="2">
    <source>
        <dbReference type="Pfam" id="PF04892"/>
    </source>
</evidence>
<gene>
    <name evidence="3" type="ORF">L1F29_20720</name>
</gene>
<accession>A0ABY5S550</accession>
<evidence type="ECO:0000313" key="4">
    <source>
        <dbReference type="Proteomes" id="UP001057877"/>
    </source>
</evidence>
<feature type="transmembrane region" description="Helical" evidence="1">
    <location>
        <begin position="122"/>
        <end position="139"/>
    </location>
</feature>
<dbReference type="NCBIfam" id="NF037970">
    <property type="entry name" value="vanZ_1"/>
    <property type="match status" value="1"/>
</dbReference>
<keyword evidence="1" id="KW-1133">Transmembrane helix</keyword>
<dbReference type="InterPro" id="IPR006976">
    <property type="entry name" value="VanZ-like"/>
</dbReference>
<keyword evidence="1" id="KW-0472">Membrane</keyword>
<dbReference type="RefSeq" id="WP_258383961.1">
    <property type="nucleotide sequence ID" value="NZ_CP091430.1"/>
</dbReference>
<proteinExistence type="predicted"/>
<dbReference type="Pfam" id="PF04892">
    <property type="entry name" value="VanZ"/>
    <property type="match status" value="1"/>
</dbReference>
<sequence>MKQTEYAAASKTSRIKRGWLRFLPAVAWMAVIFAFSSRTGDELGTVLPWFQKLFPFMTSFDWGHFVSYFVLGLTFDYAFGKSSDRLTVKILIVFLCTLYGVSDEYHQSFVGGRSPDIYDVRNDAIGASIAVILTAIPFIRTRWRKIAS</sequence>
<feature type="transmembrane region" description="Helical" evidence="1">
    <location>
        <begin position="86"/>
        <end position="102"/>
    </location>
</feature>
<keyword evidence="4" id="KW-1185">Reference proteome</keyword>
<dbReference type="EMBL" id="CP091430">
    <property type="protein sequence ID" value="UVI27873.1"/>
    <property type="molecule type" value="Genomic_DNA"/>
</dbReference>